<reference evidence="1" key="2">
    <citation type="submission" date="2021-01" db="UniProtKB">
        <authorList>
            <consortium name="EnsemblPlants"/>
        </authorList>
    </citation>
    <scope>IDENTIFICATION</scope>
</reference>
<dbReference type="EMBL" id="LRBV02000006">
    <property type="status" value="NOT_ANNOTATED_CDS"/>
    <property type="molecule type" value="Genomic_DNA"/>
</dbReference>
<dbReference type="PANTHER" id="PTHR31694">
    <property type="entry name" value="DESICCATION-LIKE PROTEIN"/>
    <property type="match status" value="1"/>
</dbReference>
<dbReference type="AlphaFoldDB" id="A0A7N2R6B1"/>
<dbReference type="InParanoid" id="A0A7N2R6B1"/>
<proteinExistence type="predicted"/>
<dbReference type="Gramene" id="QL06p012979:mrna">
    <property type="protein sequence ID" value="QL06p012979:mrna:CDS:1"/>
    <property type="gene ID" value="QL06p012979"/>
</dbReference>
<dbReference type="OMA" id="TVYEVTH"/>
<name>A0A7N2R6B1_QUELO</name>
<accession>A0A7N2R6B1</accession>
<evidence type="ECO:0000313" key="2">
    <source>
        <dbReference type="Proteomes" id="UP000594261"/>
    </source>
</evidence>
<protein>
    <submittedName>
        <fullName evidence="1">Uncharacterized protein</fullName>
    </submittedName>
</protein>
<organism evidence="1 2">
    <name type="scientific">Quercus lobata</name>
    <name type="common">Valley oak</name>
    <dbReference type="NCBI Taxonomy" id="97700"/>
    <lineage>
        <taxon>Eukaryota</taxon>
        <taxon>Viridiplantae</taxon>
        <taxon>Streptophyta</taxon>
        <taxon>Embryophyta</taxon>
        <taxon>Tracheophyta</taxon>
        <taxon>Spermatophyta</taxon>
        <taxon>Magnoliopsida</taxon>
        <taxon>eudicotyledons</taxon>
        <taxon>Gunneridae</taxon>
        <taxon>Pentapetalae</taxon>
        <taxon>rosids</taxon>
        <taxon>fabids</taxon>
        <taxon>Fagales</taxon>
        <taxon>Fagaceae</taxon>
        <taxon>Quercus</taxon>
    </lineage>
</organism>
<dbReference type="PANTHER" id="PTHR31694:SF12">
    <property type="entry name" value="DESICCATION-LIKE PROTEIN"/>
    <property type="match status" value="1"/>
</dbReference>
<dbReference type="InterPro" id="IPR052965">
    <property type="entry name" value="Pigment-catalase-like"/>
</dbReference>
<dbReference type="EnsemblPlants" id="QL06p012979:mrna">
    <property type="protein sequence ID" value="QL06p012979:mrna:CDS:1"/>
    <property type="gene ID" value="QL06p012979"/>
</dbReference>
<reference evidence="1 2" key="1">
    <citation type="journal article" date="2016" name="G3 (Bethesda)">
        <title>First Draft Assembly and Annotation of the Genome of a California Endemic Oak Quercus lobata Nee (Fagaceae).</title>
        <authorList>
            <person name="Sork V.L."/>
            <person name="Fitz-Gibbon S.T."/>
            <person name="Puiu D."/>
            <person name="Crepeau M."/>
            <person name="Gugger P.F."/>
            <person name="Sherman R."/>
            <person name="Stevens K."/>
            <person name="Langley C.H."/>
            <person name="Pellegrini M."/>
            <person name="Salzberg S.L."/>
        </authorList>
    </citation>
    <scope>NUCLEOTIDE SEQUENCE [LARGE SCALE GENOMIC DNA]</scope>
    <source>
        <strain evidence="1 2">cv. SW786</strain>
    </source>
</reference>
<keyword evidence="2" id="KW-1185">Reference proteome</keyword>
<dbReference type="Proteomes" id="UP000594261">
    <property type="component" value="Chromosome 6"/>
</dbReference>
<evidence type="ECO:0000313" key="1">
    <source>
        <dbReference type="EnsemblPlants" id="QL06p012979:mrna:CDS:1"/>
    </source>
</evidence>
<sequence length="114" mass="12539">MSMQLSQDTVICLLLYEQANTKVESYGKTVADFTSHFSKLRNKLGNVGVKDEGLVVREDEGAKGLTTGNLLAVDKYSAACDRTPEEILRIVYGSGDESRPEGFYSKGVHLSKVY</sequence>